<reference evidence="6 7" key="1">
    <citation type="journal article" date="2015" name="Proc. Natl. Acad. Sci. U.S.A.">
        <title>Expanded metabolic versatility of ubiquitous nitrite-oxidizing bacteria from the genus Nitrospira.</title>
        <authorList>
            <person name="Koch H."/>
            <person name="Lucker S."/>
            <person name="Albertsen M."/>
            <person name="Kitzinger K."/>
            <person name="Herbold C."/>
            <person name="Spieck E."/>
            <person name="Nielsen P.H."/>
            <person name="Wagner M."/>
            <person name="Daims H."/>
        </authorList>
    </citation>
    <scope>NUCLEOTIDE SEQUENCE [LARGE SCALE GENOMIC DNA]</scope>
    <source>
        <strain evidence="6 7">NSP M-1</strain>
    </source>
</reference>
<evidence type="ECO:0000256" key="2">
    <source>
        <dbReference type="ARBA" id="ARBA00023125"/>
    </source>
</evidence>
<dbReference type="GO" id="GO:0003677">
    <property type="term" value="F:DNA binding"/>
    <property type="evidence" value="ECO:0007669"/>
    <property type="project" value="UniProtKB-KW"/>
</dbReference>
<dbReference type="SMART" id="SM00421">
    <property type="entry name" value="HTH_LUXR"/>
    <property type="match status" value="1"/>
</dbReference>
<dbReference type="KEGG" id="nmv:NITMOv2_3972"/>
<dbReference type="Gene3D" id="3.40.50.2300">
    <property type="match status" value="1"/>
</dbReference>
<proteinExistence type="predicted"/>
<dbReference type="InterPro" id="IPR016032">
    <property type="entry name" value="Sig_transdc_resp-reg_C-effctor"/>
</dbReference>
<evidence type="ECO:0000259" key="4">
    <source>
        <dbReference type="PROSITE" id="PS50043"/>
    </source>
</evidence>
<dbReference type="GO" id="GO:0000160">
    <property type="term" value="P:phosphorelay signal transduction system"/>
    <property type="evidence" value="ECO:0007669"/>
    <property type="project" value="InterPro"/>
</dbReference>
<dbReference type="InterPro" id="IPR001789">
    <property type="entry name" value="Sig_transdc_resp-reg_receiver"/>
</dbReference>
<evidence type="ECO:0000313" key="6">
    <source>
        <dbReference type="EMBL" id="ALA60356.1"/>
    </source>
</evidence>
<dbReference type="Proteomes" id="UP000069205">
    <property type="component" value="Chromosome"/>
</dbReference>
<feature type="modified residue" description="4-aspartylphosphate" evidence="3">
    <location>
        <position position="54"/>
    </location>
</feature>
<accession>A0A0K2GHE4</accession>
<dbReference type="CDD" id="cd17535">
    <property type="entry name" value="REC_NarL-like"/>
    <property type="match status" value="1"/>
</dbReference>
<keyword evidence="2" id="KW-0238">DNA-binding</keyword>
<dbReference type="InterPro" id="IPR039420">
    <property type="entry name" value="WalR-like"/>
</dbReference>
<dbReference type="PATRIC" id="fig|42253.5.peg.3915"/>
<gene>
    <name evidence="6" type="ORF">NITMOv2_3972</name>
</gene>
<evidence type="ECO:0000313" key="7">
    <source>
        <dbReference type="Proteomes" id="UP000069205"/>
    </source>
</evidence>
<name>A0A0K2GHE4_NITMO</name>
<dbReference type="PROSITE" id="PS50110">
    <property type="entry name" value="RESPONSE_REGULATORY"/>
    <property type="match status" value="1"/>
</dbReference>
<dbReference type="AlphaFoldDB" id="A0A0K2GHE4"/>
<protein>
    <submittedName>
        <fullName evidence="6">Response regulator, LuxR family</fullName>
    </submittedName>
</protein>
<dbReference type="PRINTS" id="PR00038">
    <property type="entry name" value="HTHLUXR"/>
</dbReference>
<sequence>MMRILIADDFPLFRLGVRELLSRGLTGARTGEAGDFHQMLELLRRKPWDLLIMDITMPGMTGLAALKQVKQEFPALPVVILSQHPEEQYAIRMFKAGADAYITKAMAPEELVKAIQKVRGGGKYVSSSLGETLALSVRTNVERPPHETLSDREYEVLCLFGTGKTVGEIAESTHLSVTTISTYRSRILEKMRLKTTAELTRYAIEHRLSL</sequence>
<evidence type="ECO:0000256" key="3">
    <source>
        <dbReference type="PROSITE-ProRule" id="PRU00169"/>
    </source>
</evidence>
<dbReference type="GO" id="GO:0006355">
    <property type="term" value="P:regulation of DNA-templated transcription"/>
    <property type="evidence" value="ECO:0007669"/>
    <property type="project" value="InterPro"/>
</dbReference>
<dbReference type="EMBL" id="CP011801">
    <property type="protein sequence ID" value="ALA60356.1"/>
    <property type="molecule type" value="Genomic_DNA"/>
</dbReference>
<dbReference type="OrthoDB" id="9780153at2"/>
<dbReference type="STRING" id="42253.NITMOv2_3972"/>
<evidence type="ECO:0000256" key="1">
    <source>
        <dbReference type="ARBA" id="ARBA00022553"/>
    </source>
</evidence>
<dbReference type="SMART" id="SM00448">
    <property type="entry name" value="REC"/>
    <property type="match status" value="1"/>
</dbReference>
<dbReference type="RefSeq" id="WP_053381228.1">
    <property type="nucleotide sequence ID" value="NZ_CP011801.1"/>
</dbReference>
<dbReference type="InterPro" id="IPR058245">
    <property type="entry name" value="NreC/VraR/RcsB-like_REC"/>
</dbReference>
<dbReference type="PANTHER" id="PTHR43214:SF43">
    <property type="entry name" value="TWO-COMPONENT RESPONSE REGULATOR"/>
    <property type="match status" value="1"/>
</dbReference>
<keyword evidence="7" id="KW-1185">Reference proteome</keyword>
<dbReference type="Pfam" id="PF00196">
    <property type="entry name" value="GerE"/>
    <property type="match status" value="1"/>
</dbReference>
<dbReference type="PROSITE" id="PS00622">
    <property type="entry name" value="HTH_LUXR_1"/>
    <property type="match status" value="1"/>
</dbReference>
<dbReference type="Pfam" id="PF00072">
    <property type="entry name" value="Response_reg"/>
    <property type="match status" value="1"/>
</dbReference>
<dbReference type="PROSITE" id="PS50043">
    <property type="entry name" value="HTH_LUXR_2"/>
    <property type="match status" value="1"/>
</dbReference>
<dbReference type="CDD" id="cd06170">
    <property type="entry name" value="LuxR_C_like"/>
    <property type="match status" value="1"/>
</dbReference>
<organism evidence="6 7">
    <name type="scientific">Nitrospira moscoviensis</name>
    <dbReference type="NCBI Taxonomy" id="42253"/>
    <lineage>
        <taxon>Bacteria</taxon>
        <taxon>Pseudomonadati</taxon>
        <taxon>Nitrospirota</taxon>
        <taxon>Nitrospiria</taxon>
        <taxon>Nitrospirales</taxon>
        <taxon>Nitrospiraceae</taxon>
        <taxon>Nitrospira</taxon>
    </lineage>
</organism>
<dbReference type="PANTHER" id="PTHR43214">
    <property type="entry name" value="TWO-COMPONENT RESPONSE REGULATOR"/>
    <property type="match status" value="1"/>
</dbReference>
<evidence type="ECO:0000259" key="5">
    <source>
        <dbReference type="PROSITE" id="PS50110"/>
    </source>
</evidence>
<keyword evidence="1 3" id="KW-0597">Phosphoprotein</keyword>
<dbReference type="InterPro" id="IPR011006">
    <property type="entry name" value="CheY-like_superfamily"/>
</dbReference>
<feature type="domain" description="HTH luxR-type" evidence="4">
    <location>
        <begin position="142"/>
        <end position="207"/>
    </location>
</feature>
<dbReference type="SUPFAM" id="SSF52172">
    <property type="entry name" value="CheY-like"/>
    <property type="match status" value="1"/>
</dbReference>
<dbReference type="SUPFAM" id="SSF46894">
    <property type="entry name" value="C-terminal effector domain of the bipartite response regulators"/>
    <property type="match status" value="1"/>
</dbReference>
<feature type="domain" description="Response regulatory" evidence="5">
    <location>
        <begin position="3"/>
        <end position="119"/>
    </location>
</feature>
<dbReference type="InterPro" id="IPR000792">
    <property type="entry name" value="Tscrpt_reg_LuxR_C"/>
</dbReference>